<proteinExistence type="predicted"/>
<dbReference type="InterPro" id="IPR005534">
    <property type="entry name" value="Curli_assmbl/transp-comp_CsgG"/>
</dbReference>
<organism evidence="1 2">
    <name type="scientific">Chitinimonas lacunae</name>
    <dbReference type="NCBI Taxonomy" id="1963018"/>
    <lineage>
        <taxon>Bacteria</taxon>
        <taxon>Pseudomonadati</taxon>
        <taxon>Pseudomonadota</taxon>
        <taxon>Betaproteobacteria</taxon>
        <taxon>Neisseriales</taxon>
        <taxon>Chitinibacteraceae</taxon>
        <taxon>Chitinimonas</taxon>
    </lineage>
</organism>
<dbReference type="Pfam" id="PF03783">
    <property type="entry name" value="CsgG"/>
    <property type="match status" value="1"/>
</dbReference>
<protein>
    <submittedName>
        <fullName evidence="1">CsgG/HfaB family protein</fullName>
    </submittedName>
</protein>
<dbReference type="PROSITE" id="PS51257">
    <property type="entry name" value="PROKAR_LIPOPROTEIN"/>
    <property type="match status" value="1"/>
</dbReference>
<accession>A0ABV8MSM9</accession>
<dbReference type="RefSeq" id="WP_378165065.1">
    <property type="nucleotide sequence ID" value="NZ_JBHSBU010000001.1"/>
</dbReference>
<dbReference type="EMBL" id="JBHSBU010000001">
    <property type="protein sequence ID" value="MFC4160341.1"/>
    <property type="molecule type" value="Genomic_DNA"/>
</dbReference>
<evidence type="ECO:0000313" key="2">
    <source>
        <dbReference type="Proteomes" id="UP001595791"/>
    </source>
</evidence>
<evidence type="ECO:0000313" key="1">
    <source>
        <dbReference type="EMBL" id="MFC4160341.1"/>
    </source>
</evidence>
<gene>
    <name evidence="1" type="ORF">ACFOW7_13435</name>
</gene>
<sequence>MRVPSMILLTAALALTACGEKTELGQGGSIISGSAGSAGTRGAARELVKCQQPVATVALVEDPNRYGGQLSRFNLPESPLPLLRLLMQQSGCFRVVDRAAGLAAAEREQELADKGVLRPGQTVRKQRGIEAQYSITPNLAFSETKAGEQAAGIAGMIPGLAEIAGAVAGVTIKEAQVVLFLTDNETTEQLSAAEGSARITDLGAGGLAIGGGGAGALGWESSNEGKVIAAAMLDAINKLVPQTDVLARKSMPPPVATRADAAKP</sequence>
<keyword evidence="2" id="KW-1185">Reference proteome</keyword>
<dbReference type="Proteomes" id="UP001595791">
    <property type="component" value="Unassembled WGS sequence"/>
</dbReference>
<name>A0ABV8MSM9_9NEIS</name>
<reference evidence="2" key="1">
    <citation type="journal article" date="2019" name="Int. J. Syst. Evol. Microbiol.">
        <title>The Global Catalogue of Microorganisms (GCM) 10K type strain sequencing project: providing services to taxonomists for standard genome sequencing and annotation.</title>
        <authorList>
            <consortium name="The Broad Institute Genomics Platform"/>
            <consortium name="The Broad Institute Genome Sequencing Center for Infectious Disease"/>
            <person name="Wu L."/>
            <person name="Ma J."/>
        </authorList>
    </citation>
    <scope>NUCLEOTIDE SEQUENCE [LARGE SCALE GENOMIC DNA]</scope>
    <source>
        <strain evidence="2">LMG 29894</strain>
    </source>
</reference>
<comment type="caution">
    <text evidence="1">The sequence shown here is derived from an EMBL/GenBank/DDBJ whole genome shotgun (WGS) entry which is preliminary data.</text>
</comment>